<gene>
    <name evidence="2" type="ORF">CUU66_05845</name>
</gene>
<dbReference type="AlphaFoldDB" id="A0A2N5M902"/>
<dbReference type="EMBL" id="PGUY01000016">
    <property type="protein sequence ID" value="PLT30827.1"/>
    <property type="molecule type" value="Genomic_DNA"/>
</dbReference>
<keyword evidence="3" id="KW-1185">Reference proteome</keyword>
<protein>
    <submittedName>
        <fullName evidence="2">Uncharacterized protein</fullName>
    </submittedName>
</protein>
<feature type="coiled-coil region" evidence="1">
    <location>
        <begin position="9"/>
        <end position="40"/>
    </location>
</feature>
<keyword evidence="1" id="KW-0175">Coiled coil</keyword>
<name>A0A2N5M902_9BACI</name>
<comment type="caution">
    <text evidence="2">The sequence shown here is derived from an EMBL/GenBank/DDBJ whole genome shotgun (WGS) entry which is preliminary data.</text>
</comment>
<evidence type="ECO:0000256" key="1">
    <source>
        <dbReference type="SAM" id="Coils"/>
    </source>
</evidence>
<accession>A0A2N5M902</accession>
<dbReference type="OrthoDB" id="2906801at2"/>
<reference evidence="2 3" key="1">
    <citation type="submission" date="2017-11" db="EMBL/GenBank/DDBJ databases">
        <title>Comparitive Functional Genomics of Dry Heat Resistant strains isolated from the Viking Spacecraft.</title>
        <authorList>
            <person name="Seuylemezian A."/>
            <person name="Cooper K."/>
            <person name="Vaishampayan P."/>
        </authorList>
    </citation>
    <scope>NUCLEOTIDE SEQUENCE [LARGE SCALE GENOMIC DNA]</scope>
    <source>
        <strain evidence="2 3">V1-29</strain>
    </source>
</reference>
<evidence type="ECO:0000313" key="3">
    <source>
        <dbReference type="Proteomes" id="UP000234748"/>
    </source>
</evidence>
<dbReference type="RefSeq" id="WP_101640740.1">
    <property type="nucleotide sequence ID" value="NZ_PGUY01000016.1"/>
</dbReference>
<dbReference type="Proteomes" id="UP000234748">
    <property type="component" value="Unassembled WGS sequence"/>
</dbReference>
<organism evidence="2 3">
    <name type="scientific">Peribacillus deserti</name>
    <dbReference type="NCBI Taxonomy" id="673318"/>
    <lineage>
        <taxon>Bacteria</taxon>
        <taxon>Bacillati</taxon>
        <taxon>Bacillota</taxon>
        <taxon>Bacilli</taxon>
        <taxon>Bacillales</taxon>
        <taxon>Bacillaceae</taxon>
        <taxon>Peribacillus</taxon>
    </lineage>
</organism>
<evidence type="ECO:0000313" key="2">
    <source>
        <dbReference type="EMBL" id="PLT30827.1"/>
    </source>
</evidence>
<proteinExistence type="predicted"/>
<sequence length="114" mass="13940">MEIHVKKSLEEWKEEILVLLNEIDDEYEQVKKELQVYMYKFSITKQVVQSTANPDLNKKIRDLYHEPFQEKYNELKEYIKDLEEKKRVFQMFVDKIDKVKEKDEPRPYAAVHSE</sequence>